<evidence type="ECO:0000313" key="1">
    <source>
        <dbReference type="EMBL" id="SIP97085.1"/>
    </source>
</evidence>
<dbReference type="EMBL" id="FTMI01000001">
    <property type="protein sequence ID" value="SIP97085.1"/>
    <property type="molecule type" value="Genomic_DNA"/>
</dbReference>
<reference evidence="2" key="1">
    <citation type="submission" date="2017-01" db="EMBL/GenBank/DDBJ databases">
        <authorList>
            <person name="Varghese N."/>
            <person name="Submissions S."/>
        </authorList>
    </citation>
    <scope>NUCLEOTIDE SEQUENCE [LARGE SCALE GENOMIC DNA]</scope>
    <source>
        <strain evidence="2">3bp</strain>
    </source>
</reference>
<sequence>MTGARTGRRAGATAGQTAGRRTLSLLLAVLTLVTASWWGVAHAAVEPTTAAWTDQARTAAPVSAGRWQTTAAGTCVARGEGRAVLSGCTVRSISFETWGEPGSQVRNYYVAFTVPAGTRSVSFDVDLRAATGQETSWRWSGARVVAGGQFTPQQGWTCAELPRVRGEGADWQNPIYFQVAEQGSGAESACP</sequence>
<keyword evidence="2" id="KW-1185">Reference proteome</keyword>
<name>A0A1N6NY79_9MICO</name>
<evidence type="ECO:0000313" key="2">
    <source>
        <dbReference type="Proteomes" id="UP000186235"/>
    </source>
</evidence>
<dbReference type="Proteomes" id="UP000186235">
    <property type="component" value="Unassembled WGS sequence"/>
</dbReference>
<dbReference type="RefSeq" id="WP_076403948.1">
    <property type="nucleotide sequence ID" value="NZ_FTMI01000001.1"/>
</dbReference>
<dbReference type="AlphaFoldDB" id="A0A1N6NY79"/>
<accession>A0A1N6NY79</accession>
<protein>
    <submittedName>
        <fullName evidence="1">Uncharacterized protein</fullName>
    </submittedName>
</protein>
<organism evidence="1 2">
    <name type="scientific">Cellulosimicrobium aquatile</name>
    <dbReference type="NCBI Taxonomy" id="1612203"/>
    <lineage>
        <taxon>Bacteria</taxon>
        <taxon>Bacillati</taxon>
        <taxon>Actinomycetota</taxon>
        <taxon>Actinomycetes</taxon>
        <taxon>Micrococcales</taxon>
        <taxon>Promicromonosporaceae</taxon>
        <taxon>Cellulosimicrobium</taxon>
    </lineage>
</organism>
<proteinExistence type="predicted"/>
<gene>
    <name evidence="1" type="ORF">SAMN05518682_0815</name>
</gene>